<protein>
    <submittedName>
        <fullName evidence="3">Predicted membrane protein</fullName>
    </submittedName>
</protein>
<dbReference type="Pfam" id="PF09834">
    <property type="entry name" value="DUF2061"/>
    <property type="match status" value="1"/>
</dbReference>
<evidence type="ECO:0000313" key="5">
    <source>
        <dbReference type="Proteomes" id="UP000184203"/>
    </source>
</evidence>
<gene>
    <name evidence="3" type="ORF">SAMN05444342_3573</name>
    <name evidence="2" type="ORF">ZOD2009_00220</name>
</gene>
<accession>E7QMM8</accession>
<dbReference type="EMBL" id="AEMG01000001">
    <property type="protein sequence ID" value="EFW94212.1"/>
    <property type="molecule type" value="Genomic_DNA"/>
</dbReference>
<dbReference type="AlphaFoldDB" id="E7QMM8"/>
<sequence>MVVITIAVAWVVVGDIEAALNIGVVTNLLKTGTYYIYERMWDHVTWGVPSTK</sequence>
<evidence type="ECO:0000259" key="1">
    <source>
        <dbReference type="Pfam" id="PF09834"/>
    </source>
</evidence>
<keyword evidence="5" id="KW-1185">Reference proteome</keyword>
<reference evidence="3" key="3">
    <citation type="submission" date="2016-11" db="EMBL/GenBank/DDBJ databases">
        <authorList>
            <person name="Jaros S."/>
            <person name="Januszkiewicz K."/>
            <person name="Wedrychowicz H."/>
        </authorList>
    </citation>
    <scope>NUCLEOTIDE SEQUENCE [LARGE SCALE GENOMIC DNA]</scope>
    <source>
        <strain evidence="3">DX253</strain>
    </source>
</reference>
<reference evidence="5" key="2">
    <citation type="submission" date="2016-11" db="EMBL/GenBank/DDBJ databases">
        <authorList>
            <person name="Varghese N."/>
            <person name="Submissions S."/>
        </authorList>
    </citation>
    <scope>NUCLEOTIDE SEQUENCE [LARGE SCALE GENOMIC DNA]</scope>
    <source>
        <strain evidence="5">DX253</strain>
    </source>
</reference>
<organism evidence="2 4">
    <name type="scientific">Haladaptatus paucihalophilus DX253</name>
    <dbReference type="NCBI Taxonomy" id="797209"/>
    <lineage>
        <taxon>Archaea</taxon>
        <taxon>Methanobacteriati</taxon>
        <taxon>Methanobacteriota</taxon>
        <taxon>Stenosarchaea group</taxon>
        <taxon>Halobacteria</taxon>
        <taxon>Halobacteriales</taxon>
        <taxon>Haladaptataceae</taxon>
        <taxon>Haladaptatus</taxon>
    </lineage>
</organism>
<dbReference type="EMBL" id="FRAN01000006">
    <property type="protein sequence ID" value="SHL33843.1"/>
    <property type="molecule type" value="Genomic_DNA"/>
</dbReference>
<dbReference type="Proteomes" id="UP000003751">
    <property type="component" value="Unassembled WGS sequence"/>
</dbReference>
<dbReference type="STRING" id="797209.GCA_000376445_04058"/>
<reference evidence="2 4" key="1">
    <citation type="journal article" date="2014" name="ISME J.">
        <title>Trehalose/2-sulfotrehalose biosynthesis and glycine-betaine uptake are widely spread mechanisms for osmoadaptation in the Halobacteriales.</title>
        <authorList>
            <person name="Youssef N.H."/>
            <person name="Savage-Ashlock K.N."/>
            <person name="McCully A.L."/>
            <person name="Luedtke B."/>
            <person name="Shaw E.I."/>
            <person name="Hoff W.D."/>
            <person name="Elshahed M.S."/>
        </authorList>
    </citation>
    <scope>NUCLEOTIDE SEQUENCE [LARGE SCALE GENOMIC DNA]</scope>
    <source>
        <strain evidence="2 4">DX253</strain>
    </source>
</reference>
<evidence type="ECO:0000313" key="2">
    <source>
        <dbReference type="EMBL" id="EFW94212.1"/>
    </source>
</evidence>
<dbReference type="PATRIC" id="fig|797209.4.peg.32"/>
<dbReference type="Proteomes" id="UP000184203">
    <property type="component" value="Unassembled WGS sequence"/>
</dbReference>
<name>E7QMM8_HALPU</name>
<proteinExistence type="predicted"/>
<feature type="domain" description="DUF2061" evidence="1">
    <location>
        <begin position="2"/>
        <end position="42"/>
    </location>
</feature>
<dbReference type="eggNOG" id="arCOG08188">
    <property type="taxonomic scope" value="Archaea"/>
</dbReference>
<dbReference type="InterPro" id="IPR018638">
    <property type="entry name" value="DUF2061_membrane"/>
</dbReference>
<evidence type="ECO:0000313" key="3">
    <source>
        <dbReference type="EMBL" id="SHL33843.1"/>
    </source>
</evidence>
<evidence type="ECO:0000313" key="4">
    <source>
        <dbReference type="Proteomes" id="UP000003751"/>
    </source>
</evidence>